<dbReference type="SUPFAM" id="SSF52047">
    <property type="entry name" value="RNI-like"/>
    <property type="match status" value="1"/>
</dbReference>
<gene>
    <name evidence="2" type="ORF">MCHLO_10124</name>
</gene>
<protein>
    <recommendedName>
        <fullName evidence="1">F-box domain-containing protein</fullName>
    </recommendedName>
</protein>
<dbReference type="InterPro" id="IPR036047">
    <property type="entry name" value="F-box-like_dom_sf"/>
</dbReference>
<evidence type="ECO:0000313" key="2">
    <source>
        <dbReference type="EMBL" id="GAT53131.1"/>
    </source>
</evidence>
<accession>A0ABQ0LQ26</accession>
<evidence type="ECO:0000313" key="3">
    <source>
        <dbReference type="Proteomes" id="UP000815677"/>
    </source>
</evidence>
<reference evidence="2" key="1">
    <citation type="submission" date="2014-09" db="EMBL/GenBank/DDBJ databases">
        <title>Genome sequence of the luminous mushroom Mycena chlorophos for searching fungal bioluminescence genes.</title>
        <authorList>
            <person name="Tanaka Y."/>
            <person name="Kasuga D."/>
            <person name="Oba Y."/>
            <person name="Hase S."/>
            <person name="Sato K."/>
            <person name="Oba Y."/>
            <person name="Sakakibara Y."/>
        </authorList>
    </citation>
    <scope>NUCLEOTIDE SEQUENCE</scope>
</reference>
<dbReference type="CDD" id="cd09917">
    <property type="entry name" value="F-box_SF"/>
    <property type="match status" value="1"/>
</dbReference>
<feature type="domain" description="F-box" evidence="1">
    <location>
        <begin position="43"/>
        <end position="84"/>
    </location>
</feature>
<dbReference type="Pfam" id="PF12937">
    <property type="entry name" value="F-box-like"/>
    <property type="match status" value="1"/>
</dbReference>
<evidence type="ECO:0000259" key="1">
    <source>
        <dbReference type="Pfam" id="PF12937"/>
    </source>
</evidence>
<proteinExistence type="predicted"/>
<dbReference type="SUPFAM" id="SSF81383">
    <property type="entry name" value="F-box domain"/>
    <property type="match status" value="1"/>
</dbReference>
<dbReference type="EMBL" id="DF848187">
    <property type="protein sequence ID" value="GAT53131.1"/>
    <property type="molecule type" value="Genomic_DNA"/>
</dbReference>
<sequence>MEASAATVRRAAIDARLAVLEAEILELKIERNTLSPISRLSAELLVEIFSYLAPALPADALVHVCRRWHELCMGVASLWACIHLKHWAPDRLLGALELSGTRPVEIGIASLNWGDDDAEDAAGVFGTLFLQSGRIASLEITGRSEQMDEVMSEMWSRVEKEEFPVLEFLTLQVRGESGTFNPEFVPLTAMPRLASLTLVGVPPNPDAVLPELTTFSVRNVDTDWGMAHVLRLLRGSPKLQYLTIENLPELRAFIPPFNSPGIVHFPALERLDLRHSPQGMSELMRSMEIPPTAQVVFVAKAYSIPGFANLLEDVKQHTSKKGAPRAACVSIDYHPSTRTVLDKLVVQTYTSNPPRKTTNHVSFLVTEPDADQRRLVDVFLRATLVPAQLDGSEAGTLENLLVQYAPGVDKNTWAGLLKDGILRPKQVWLMNAASDRGALALLDALADTPHSFDVLETVQVRFPRGTAGSAPVRAALARFVREFQEAQGGKLVCVEVLRPKPRVEEEQRKEMDEWAGVSELARLEWKNVRVAK</sequence>
<dbReference type="Gene3D" id="1.20.1280.50">
    <property type="match status" value="1"/>
</dbReference>
<keyword evidence="3" id="KW-1185">Reference proteome</keyword>
<name>A0ABQ0LQ26_MYCCL</name>
<dbReference type="InterPro" id="IPR001810">
    <property type="entry name" value="F-box_dom"/>
</dbReference>
<organism evidence="2 3">
    <name type="scientific">Mycena chlorophos</name>
    <name type="common">Agaric fungus</name>
    <name type="synonym">Agaricus chlorophos</name>
    <dbReference type="NCBI Taxonomy" id="658473"/>
    <lineage>
        <taxon>Eukaryota</taxon>
        <taxon>Fungi</taxon>
        <taxon>Dikarya</taxon>
        <taxon>Basidiomycota</taxon>
        <taxon>Agaricomycotina</taxon>
        <taxon>Agaricomycetes</taxon>
        <taxon>Agaricomycetidae</taxon>
        <taxon>Agaricales</taxon>
        <taxon>Marasmiineae</taxon>
        <taxon>Mycenaceae</taxon>
        <taxon>Mycena</taxon>
    </lineage>
</organism>
<dbReference type="Proteomes" id="UP000815677">
    <property type="component" value="Unassembled WGS sequence"/>
</dbReference>